<accession>A0A330LAQ7</accession>
<organism evidence="1 2">
    <name type="scientific">Nitrospira lenta</name>
    <dbReference type="NCBI Taxonomy" id="1436998"/>
    <lineage>
        <taxon>Bacteria</taxon>
        <taxon>Pseudomonadati</taxon>
        <taxon>Nitrospirota</taxon>
        <taxon>Nitrospiria</taxon>
        <taxon>Nitrospirales</taxon>
        <taxon>Nitrospiraceae</taxon>
        <taxon>Nitrospira</taxon>
    </lineage>
</organism>
<proteinExistence type="predicted"/>
<reference evidence="2" key="1">
    <citation type="submission" date="2018-04" db="EMBL/GenBank/DDBJ databases">
        <authorList>
            <person name="Lucker S."/>
            <person name="Sakoula D."/>
        </authorList>
    </citation>
    <scope>NUCLEOTIDE SEQUENCE [LARGE SCALE GENOMIC DNA]</scope>
</reference>
<dbReference type="Proteomes" id="UP000248168">
    <property type="component" value="Unassembled WGS sequence"/>
</dbReference>
<dbReference type="InParanoid" id="A0A330LAQ7"/>
<sequence>MTHSLDDCYSPRSFGMIGAHIHEGTYSPEKSSRVAYHFFAHEDRRPHRIRQSQETGCSQEIGRIKSSFEVS</sequence>
<protein>
    <submittedName>
        <fullName evidence="1">Uncharacterized protein</fullName>
    </submittedName>
</protein>
<keyword evidence="2" id="KW-1185">Reference proteome</keyword>
<dbReference type="EMBL" id="OUNR01000001">
    <property type="protein sequence ID" value="SPP64046.1"/>
    <property type="molecule type" value="Genomic_DNA"/>
</dbReference>
<gene>
    <name evidence="1" type="ORF">NITLEN_11132</name>
</gene>
<evidence type="ECO:0000313" key="2">
    <source>
        <dbReference type="Proteomes" id="UP000248168"/>
    </source>
</evidence>
<dbReference type="AlphaFoldDB" id="A0A330LAQ7"/>
<name>A0A330LAQ7_9BACT</name>
<evidence type="ECO:0000313" key="1">
    <source>
        <dbReference type="EMBL" id="SPP64046.1"/>
    </source>
</evidence>